<evidence type="ECO:0000313" key="2">
    <source>
        <dbReference type="EMBL" id="KAF0561609.1"/>
    </source>
</evidence>
<reference evidence="2 3" key="1">
    <citation type="journal article" date="2019" name="Environ. Microbiol.">
        <title>At the nexus of three kingdoms: the genome of the mycorrhizal fungus Gigaspora margarita provides insights into plant, endobacterial and fungal interactions.</title>
        <authorList>
            <person name="Venice F."/>
            <person name="Ghignone S."/>
            <person name="Salvioli di Fossalunga A."/>
            <person name="Amselem J."/>
            <person name="Novero M."/>
            <person name="Xianan X."/>
            <person name="Sedzielewska Toro K."/>
            <person name="Morin E."/>
            <person name="Lipzen A."/>
            <person name="Grigoriev I.V."/>
            <person name="Henrissat B."/>
            <person name="Martin F.M."/>
            <person name="Bonfante P."/>
        </authorList>
    </citation>
    <scope>NUCLEOTIDE SEQUENCE [LARGE SCALE GENOMIC DNA]</scope>
    <source>
        <strain evidence="2 3">BEG34</strain>
    </source>
</reference>
<feature type="domain" description="Methyltransferase type 11" evidence="1">
    <location>
        <begin position="94"/>
        <end position="151"/>
    </location>
</feature>
<keyword evidence="3" id="KW-1185">Reference proteome</keyword>
<organism evidence="2 3">
    <name type="scientific">Gigaspora margarita</name>
    <dbReference type="NCBI Taxonomy" id="4874"/>
    <lineage>
        <taxon>Eukaryota</taxon>
        <taxon>Fungi</taxon>
        <taxon>Fungi incertae sedis</taxon>
        <taxon>Mucoromycota</taxon>
        <taxon>Glomeromycotina</taxon>
        <taxon>Glomeromycetes</taxon>
        <taxon>Diversisporales</taxon>
        <taxon>Gigasporaceae</taxon>
        <taxon>Gigaspora</taxon>
    </lineage>
</organism>
<dbReference type="AlphaFoldDB" id="A0A8H4EVI1"/>
<dbReference type="EMBL" id="WTPW01000008">
    <property type="protein sequence ID" value="KAF0561609.1"/>
    <property type="molecule type" value="Genomic_DNA"/>
</dbReference>
<dbReference type="InterPro" id="IPR029063">
    <property type="entry name" value="SAM-dependent_MTases_sf"/>
</dbReference>
<dbReference type="InterPro" id="IPR013216">
    <property type="entry name" value="Methyltransf_11"/>
</dbReference>
<dbReference type="GO" id="GO:0032259">
    <property type="term" value="P:methylation"/>
    <property type="evidence" value="ECO:0007669"/>
    <property type="project" value="UniProtKB-KW"/>
</dbReference>
<protein>
    <submittedName>
        <fullName evidence="2">S-adenosyl-L-methionine-dependent methyltransferase</fullName>
    </submittedName>
</protein>
<proteinExistence type="predicted"/>
<sequence>MKDNLQKYKNINKKIFLSPIKDQEELGNFLLYMHSMYEYLFNGLVGAPIHEKLQHGAKVLEFCWDSDLWITEVAAEYPNTKFYVVDFNILASNNDDDNITFIKCELFQKLPFPDDEFDYIFCRDKFHFFEKDNFYYYLSDILRILKPGGWLEIGYLLKHDINNGPATKLMMDAWQLWLKSHNVVKDFMENFEKYLQDTGKVESILHQLVTSPIGGIHDFGEFSRELVICYMKCSKDYLVPFMNISTEVFDSLVSIAESEMRAKDCDMSFQLKRIIARKKIPTFKENGNYTYNSLQ</sequence>
<keyword evidence="2" id="KW-0808">Transferase</keyword>
<accession>A0A8H4EVI1</accession>
<dbReference type="SUPFAM" id="SSF53335">
    <property type="entry name" value="S-adenosyl-L-methionine-dependent methyltransferases"/>
    <property type="match status" value="1"/>
</dbReference>
<keyword evidence="2" id="KW-0489">Methyltransferase</keyword>
<evidence type="ECO:0000313" key="3">
    <source>
        <dbReference type="Proteomes" id="UP000439903"/>
    </source>
</evidence>
<dbReference type="Pfam" id="PF08241">
    <property type="entry name" value="Methyltransf_11"/>
    <property type="match status" value="1"/>
</dbReference>
<evidence type="ECO:0000259" key="1">
    <source>
        <dbReference type="Pfam" id="PF08241"/>
    </source>
</evidence>
<dbReference type="CDD" id="cd02440">
    <property type="entry name" value="AdoMet_MTases"/>
    <property type="match status" value="1"/>
</dbReference>
<dbReference type="GO" id="GO:0008757">
    <property type="term" value="F:S-adenosylmethionine-dependent methyltransferase activity"/>
    <property type="evidence" value="ECO:0007669"/>
    <property type="project" value="InterPro"/>
</dbReference>
<gene>
    <name evidence="2" type="ORF">F8M41_022523</name>
</gene>
<comment type="caution">
    <text evidence="2">The sequence shown here is derived from an EMBL/GenBank/DDBJ whole genome shotgun (WGS) entry which is preliminary data.</text>
</comment>
<name>A0A8H4EVI1_GIGMA</name>
<dbReference type="Proteomes" id="UP000439903">
    <property type="component" value="Unassembled WGS sequence"/>
</dbReference>
<dbReference type="OrthoDB" id="2363476at2759"/>
<dbReference type="Gene3D" id="3.40.50.150">
    <property type="entry name" value="Vaccinia Virus protein VP39"/>
    <property type="match status" value="1"/>
</dbReference>